<name>A0A0F9KUQ8_9ZZZZ</name>
<protein>
    <submittedName>
        <fullName evidence="1">Uncharacterized protein</fullName>
    </submittedName>
</protein>
<dbReference type="EMBL" id="LAZR01007406">
    <property type="protein sequence ID" value="KKM85468.1"/>
    <property type="molecule type" value="Genomic_DNA"/>
</dbReference>
<gene>
    <name evidence="1" type="ORF">LCGC14_1288730</name>
</gene>
<dbReference type="AlphaFoldDB" id="A0A0F9KUQ8"/>
<proteinExistence type="predicted"/>
<reference evidence="1" key="1">
    <citation type="journal article" date="2015" name="Nature">
        <title>Complex archaea that bridge the gap between prokaryotes and eukaryotes.</title>
        <authorList>
            <person name="Spang A."/>
            <person name="Saw J.H."/>
            <person name="Jorgensen S.L."/>
            <person name="Zaremba-Niedzwiedzka K."/>
            <person name="Martijn J."/>
            <person name="Lind A.E."/>
            <person name="van Eijk R."/>
            <person name="Schleper C."/>
            <person name="Guy L."/>
            <person name="Ettema T.J."/>
        </authorList>
    </citation>
    <scope>NUCLEOTIDE SEQUENCE</scope>
</reference>
<comment type="caution">
    <text evidence="1">The sequence shown here is derived from an EMBL/GenBank/DDBJ whole genome shotgun (WGS) entry which is preliminary data.</text>
</comment>
<sequence>MDSLIDEDTEDIPVTRSLILNTDDEYVNETYITRKEYNLLKLTLINAYETVTSLTLTAEDRIKQLEINNINTIKLSNNKEMIDLIGLKKVVSTINTRTSEILQWCNDFNIAYIKRINNDEKRIKEIEKGYIELEKRVKDVESCDFTKNIHFDMPEN</sequence>
<evidence type="ECO:0000313" key="1">
    <source>
        <dbReference type="EMBL" id="KKM85468.1"/>
    </source>
</evidence>
<accession>A0A0F9KUQ8</accession>
<organism evidence="1">
    <name type="scientific">marine sediment metagenome</name>
    <dbReference type="NCBI Taxonomy" id="412755"/>
    <lineage>
        <taxon>unclassified sequences</taxon>
        <taxon>metagenomes</taxon>
        <taxon>ecological metagenomes</taxon>
    </lineage>
</organism>